<evidence type="ECO:0000256" key="2">
    <source>
        <dbReference type="SAM" id="Phobius"/>
    </source>
</evidence>
<comment type="similarity">
    <text evidence="1">Belongs to the ThrE exporter (TC 2.A.79) family.</text>
</comment>
<keyword evidence="2" id="KW-0472">Membrane</keyword>
<name>A0A7W5FDM9_9ACTN</name>
<feature type="domain" description="Threonine/serine exporter-like N-terminal" evidence="3">
    <location>
        <begin position="13"/>
        <end position="251"/>
    </location>
</feature>
<evidence type="ECO:0000259" key="3">
    <source>
        <dbReference type="Pfam" id="PF06738"/>
    </source>
</evidence>
<feature type="transmembrane region" description="Helical" evidence="2">
    <location>
        <begin position="145"/>
        <end position="162"/>
    </location>
</feature>
<feature type="transmembrane region" description="Helical" evidence="2">
    <location>
        <begin position="295"/>
        <end position="313"/>
    </location>
</feature>
<evidence type="ECO:0000313" key="5">
    <source>
        <dbReference type="Proteomes" id="UP000590749"/>
    </source>
</evidence>
<keyword evidence="2" id="KW-1133">Transmembrane helix</keyword>
<sequence>MSDSTIFDRELQRFLLLLGSALTAAGEAVNEIEERLLRVAVAYGAVQARFVVLPTYVVMSLEPGYPATLEPTRALSRGLRLDQTAAVYEVLREAEQGLISPAEGSLRIREIARMRPRFGPAVQILGYAVLTAGICLILQPTWIDLVLSATFGVLVSVFKQIAARWTSLRMIMPVTAAFVVAALSFLIAGGGWADADLRSMVAPLATYLPGAILTMAVVEVSAGEMVTGASRLVTGILQLLLLAFGIIGAAQAVGLPRAEELVSAPQNSIGAWAPWLGALVVAVGNYLVHSGPPGSLGWLCLVLYSGWIAQYFGGLVFGGYLSGFLGALLLTVVAYLVERAPSGPPALVSFLPGFWLLVPGALSLIGLTEYLSQDSVHGVSDLIRALGSMLAIALGVLCGHPIYRGLARALAIRNLRQELA</sequence>
<dbReference type="GO" id="GO:0022857">
    <property type="term" value="F:transmembrane transporter activity"/>
    <property type="evidence" value="ECO:0007669"/>
    <property type="project" value="InterPro"/>
</dbReference>
<dbReference type="InterPro" id="IPR051361">
    <property type="entry name" value="ThrE/Ser_Exporter"/>
</dbReference>
<protein>
    <submittedName>
        <fullName evidence="4">Uncharacterized membrane protein YjjP (DUF1212 family)</fullName>
    </submittedName>
</protein>
<feature type="transmembrane region" description="Helical" evidence="2">
    <location>
        <begin position="174"/>
        <end position="193"/>
    </location>
</feature>
<feature type="transmembrane region" description="Helical" evidence="2">
    <location>
        <begin position="382"/>
        <end position="403"/>
    </location>
</feature>
<dbReference type="PANTHER" id="PTHR31082:SF4">
    <property type="entry name" value="PHEROMONE-REGULATED MEMBRANE PROTEIN 10"/>
    <property type="match status" value="1"/>
</dbReference>
<proteinExistence type="inferred from homology"/>
<feature type="transmembrane region" description="Helical" evidence="2">
    <location>
        <begin position="118"/>
        <end position="139"/>
    </location>
</feature>
<dbReference type="PANTHER" id="PTHR31082">
    <property type="entry name" value="PHEROMONE-REGULATED MEMBRANE PROTEIN 10"/>
    <property type="match status" value="1"/>
</dbReference>
<reference evidence="4 5" key="1">
    <citation type="submission" date="2020-08" db="EMBL/GenBank/DDBJ databases">
        <title>Genomic Encyclopedia of Type Strains, Phase III (KMG-III): the genomes of soil and plant-associated and newly described type strains.</title>
        <authorList>
            <person name="Whitman W."/>
        </authorList>
    </citation>
    <scope>NUCLEOTIDE SEQUENCE [LARGE SCALE GENOMIC DNA]</scope>
    <source>
        <strain evidence="4 5">CECT 3287</strain>
    </source>
</reference>
<feature type="transmembrane region" description="Helical" evidence="2">
    <location>
        <begin position="199"/>
        <end position="220"/>
    </location>
</feature>
<feature type="transmembrane region" description="Helical" evidence="2">
    <location>
        <begin position="232"/>
        <end position="252"/>
    </location>
</feature>
<gene>
    <name evidence="4" type="ORF">FHR83_002119</name>
</gene>
<dbReference type="Pfam" id="PF06738">
    <property type="entry name" value="ThrE"/>
    <property type="match status" value="1"/>
</dbReference>
<dbReference type="RefSeq" id="WP_183218738.1">
    <property type="nucleotide sequence ID" value="NZ_BMPW01000008.1"/>
</dbReference>
<accession>A0A7W5FDM9</accession>
<dbReference type="InterPro" id="IPR010619">
    <property type="entry name" value="ThrE-like_N"/>
</dbReference>
<evidence type="ECO:0000256" key="1">
    <source>
        <dbReference type="ARBA" id="ARBA00034125"/>
    </source>
</evidence>
<dbReference type="EMBL" id="JACHXF010000003">
    <property type="protein sequence ID" value="MBB3094467.1"/>
    <property type="molecule type" value="Genomic_DNA"/>
</dbReference>
<organism evidence="4 5">
    <name type="scientific">Actinoplanes campanulatus</name>
    <dbReference type="NCBI Taxonomy" id="113559"/>
    <lineage>
        <taxon>Bacteria</taxon>
        <taxon>Bacillati</taxon>
        <taxon>Actinomycetota</taxon>
        <taxon>Actinomycetes</taxon>
        <taxon>Micromonosporales</taxon>
        <taxon>Micromonosporaceae</taxon>
        <taxon>Actinoplanes</taxon>
    </lineage>
</organism>
<feature type="transmembrane region" description="Helical" evidence="2">
    <location>
        <begin position="272"/>
        <end position="288"/>
    </location>
</feature>
<keyword evidence="2" id="KW-0812">Transmembrane</keyword>
<feature type="transmembrane region" description="Helical" evidence="2">
    <location>
        <begin position="349"/>
        <end position="370"/>
    </location>
</feature>
<keyword evidence="5" id="KW-1185">Reference proteome</keyword>
<evidence type="ECO:0000313" key="4">
    <source>
        <dbReference type="EMBL" id="MBB3094467.1"/>
    </source>
</evidence>
<dbReference type="Proteomes" id="UP000590749">
    <property type="component" value="Unassembled WGS sequence"/>
</dbReference>
<feature type="transmembrane region" description="Helical" evidence="2">
    <location>
        <begin position="319"/>
        <end position="337"/>
    </location>
</feature>
<comment type="caution">
    <text evidence="4">The sequence shown here is derived from an EMBL/GenBank/DDBJ whole genome shotgun (WGS) entry which is preliminary data.</text>
</comment>
<dbReference type="AlphaFoldDB" id="A0A7W5FDM9"/>